<evidence type="ECO:0000256" key="7">
    <source>
        <dbReference type="ARBA" id="ARBA00023186"/>
    </source>
</evidence>
<comment type="similarity">
    <text evidence="2">Belongs to the COX17 family.</text>
</comment>
<reference evidence="9 10" key="1">
    <citation type="submission" date="2014-02" db="EMBL/GenBank/DDBJ databases">
        <title>The genome sequence of the entomopathogenic fungus Metarhizium robertsii ARSEF 2575.</title>
        <authorList>
            <person name="Giuliano Garisto Donzelli B."/>
            <person name="Roe B.A."/>
            <person name="Macmil S.L."/>
            <person name="Krasnoff S.B."/>
            <person name="Gibson D.M."/>
        </authorList>
    </citation>
    <scope>NUCLEOTIDE SEQUENCE [LARGE SCALE GENOMIC DNA]</scope>
    <source>
        <strain evidence="9 10">ARSEF 2575</strain>
    </source>
</reference>
<feature type="binding site" evidence="8">
    <location>
        <position position="72"/>
    </location>
    <ligand>
        <name>Cu cation</name>
        <dbReference type="ChEBI" id="CHEBI:23378"/>
    </ligand>
</feature>
<dbReference type="AlphaFoldDB" id="A0A0A1UZT1"/>
<dbReference type="OrthoDB" id="1915887at2759"/>
<dbReference type="PROSITE" id="PS51808">
    <property type="entry name" value="CHCH"/>
    <property type="match status" value="1"/>
</dbReference>
<keyword evidence="7" id="KW-0143">Chaperone</keyword>
<evidence type="ECO:0000256" key="4">
    <source>
        <dbReference type="ARBA" id="ARBA00023008"/>
    </source>
</evidence>
<evidence type="ECO:0000256" key="2">
    <source>
        <dbReference type="ARBA" id="ARBA00009241"/>
    </source>
</evidence>
<dbReference type="InterPro" id="IPR007745">
    <property type="entry name" value="Cyt_c_oxidase_Cu-chaperone"/>
</dbReference>
<comment type="subcellular location">
    <subcellularLocation>
        <location evidence="1">Mitochondrion intermembrane space</location>
    </subcellularLocation>
</comment>
<dbReference type="Pfam" id="PF05051">
    <property type="entry name" value="COX17"/>
    <property type="match status" value="1"/>
</dbReference>
<keyword evidence="6" id="KW-1015">Disulfide bond</keyword>
<feature type="binding site" evidence="8">
    <location>
        <position position="73"/>
    </location>
    <ligand>
        <name>Cu cation</name>
        <dbReference type="ChEBI" id="CHEBI:23378"/>
    </ligand>
</feature>
<keyword evidence="4 8" id="KW-0186">Copper</keyword>
<organism evidence="9 10">
    <name type="scientific">Metarhizium robertsii</name>
    <dbReference type="NCBI Taxonomy" id="568076"/>
    <lineage>
        <taxon>Eukaryota</taxon>
        <taxon>Fungi</taxon>
        <taxon>Dikarya</taxon>
        <taxon>Ascomycota</taxon>
        <taxon>Pezizomycotina</taxon>
        <taxon>Sordariomycetes</taxon>
        <taxon>Hypocreomycetidae</taxon>
        <taxon>Hypocreales</taxon>
        <taxon>Clavicipitaceae</taxon>
        <taxon>Metarhizium</taxon>
    </lineage>
</organism>
<keyword evidence="3 8" id="KW-0479">Metal-binding</keyword>
<dbReference type="GO" id="GO:0016531">
    <property type="term" value="F:copper chaperone activity"/>
    <property type="evidence" value="ECO:0007669"/>
    <property type="project" value="InterPro"/>
</dbReference>
<dbReference type="GO" id="GO:0005507">
    <property type="term" value="F:copper ion binding"/>
    <property type="evidence" value="ECO:0007669"/>
    <property type="project" value="InterPro"/>
</dbReference>
<dbReference type="Gene3D" id="1.10.287.1130">
    <property type="entry name" value="CytochromE C oxidase copper chaperone"/>
    <property type="match status" value="1"/>
</dbReference>
<dbReference type="PANTHER" id="PTHR16719">
    <property type="entry name" value="CYTOCHROME C OXIDASE COPPER CHAPERONE"/>
    <property type="match status" value="1"/>
</dbReference>
<dbReference type="eggNOG" id="KOG3496">
    <property type="taxonomic scope" value="Eukaryota"/>
</dbReference>
<protein>
    <submittedName>
        <fullName evidence="9">Cytochrome c oxidase copper chaperone (COX17)</fullName>
    </submittedName>
</protein>
<evidence type="ECO:0000256" key="5">
    <source>
        <dbReference type="ARBA" id="ARBA00023128"/>
    </source>
</evidence>
<dbReference type="EMBL" id="JELW01000004">
    <property type="protein sequence ID" value="EXV02858.1"/>
    <property type="molecule type" value="Genomic_DNA"/>
</dbReference>
<evidence type="ECO:0000256" key="6">
    <source>
        <dbReference type="ARBA" id="ARBA00023157"/>
    </source>
</evidence>
<dbReference type="PANTHER" id="PTHR16719:SF0">
    <property type="entry name" value="CYTOCHROME C OXIDASE COPPER CHAPERONE"/>
    <property type="match status" value="1"/>
</dbReference>
<evidence type="ECO:0000313" key="9">
    <source>
        <dbReference type="EMBL" id="EXV02858.1"/>
    </source>
</evidence>
<evidence type="ECO:0000256" key="3">
    <source>
        <dbReference type="ARBA" id="ARBA00022723"/>
    </source>
</evidence>
<dbReference type="HOGENOM" id="CLU_1875448_0_0_1"/>
<dbReference type="Proteomes" id="UP000030151">
    <property type="component" value="Unassembled WGS sequence"/>
</dbReference>
<comment type="caution">
    <text evidence="9">The sequence shown here is derived from an EMBL/GenBank/DDBJ whole genome shotgun (WGS) entry which is preliminary data.</text>
</comment>
<dbReference type="GO" id="GO:0005758">
    <property type="term" value="C:mitochondrial intermembrane space"/>
    <property type="evidence" value="ECO:0007669"/>
    <property type="project" value="UniProtKB-SubCell"/>
</dbReference>
<name>A0A0A1UZT1_9HYPO</name>
<dbReference type="SUPFAM" id="SSF47072">
    <property type="entry name" value="Cysteine alpha-hairpin motif"/>
    <property type="match status" value="1"/>
</dbReference>
<evidence type="ECO:0000256" key="1">
    <source>
        <dbReference type="ARBA" id="ARBA00004569"/>
    </source>
</evidence>
<evidence type="ECO:0000313" key="10">
    <source>
        <dbReference type="Proteomes" id="UP000030151"/>
    </source>
</evidence>
<sequence>MDAKSISFRTQIVLSVLHPSNAHSLNSLVGGIRARRCIRQHPEAQGRSASSLVQLGQSDCNGYELTPKSQPCCVCKEEKSKRDECMLFSKASDPAADCKSFVEQYRSCMLGFGYKV</sequence>
<evidence type="ECO:0000256" key="8">
    <source>
        <dbReference type="PIRSR" id="PIRSR607745-1"/>
    </source>
</evidence>
<dbReference type="GO" id="GO:0033617">
    <property type="term" value="P:mitochondrial respiratory chain complex IV assembly"/>
    <property type="evidence" value="ECO:0007669"/>
    <property type="project" value="TreeGrafter"/>
</dbReference>
<proteinExistence type="inferred from homology"/>
<keyword evidence="5" id="KW-0496">Mitochondrion</keyword>
<dbReference type="InterPro" id="IPR009069">
    <property type="entry name" value="Cys_alpha_HP_mot_SF"/>
</dbReference>
<accession>A0A0A1UZT1</accession>
<gene>
    <name evidence="9" type="ORF">X797_003981</name>
</gene>